<evidence type="ECO:0000313" key="3">
    <source>
        <dbReference type="Proteomes" id="UP001144673"/>
    </source>
</evidence>
<dbReference type="GeneID" id="80888513"/>
<evidence type="ECO:0000313" key="2">
    <source>
        <dbReference type="EMBL" id="KAJ4156141.1"/>
    </source>
</evidence>
<proteinExistence type="predicted"/>
<feature type="region of interest" description="Disordered" evidence="1">
    <location>
        <begin position="69"/>
        <end position="89"/>
    </location>
</feature>
<accession>A0A9W8UPN7</accession>
<keyword evidence="3" id="KW-1185">Reference proteome</keyword>
<sequence>MAGLCLCAWMKDGMAVLSDARGLVVRFKEPLSLFKAILTLDHYPIGLRIELLGSAKHGTNTSVTLTTTLRSRGKSSTAKGLPGDLPERR</sequence>
<dbReference type="Proteomes" id="UP001144673">
    <property type="component" value="Chromosome 6"/>
</dbReference>
<gene>
    <name evidence="2" type="ORF">LMH87_001354</name>
</gene>
<dbReference type="KEGG" id="amus:LMH87_001354"/>
<dbReference type="AlphaFoldDB" id="A0A9W8UPN7"/>
<reference evidence="2" key="1">
    <citation type="journal article" date="2023" name="Access Microbiol">
        <title>De-novo genome assembly for Akanthomyces muscarius, a biocontrol agent of insect agricultural pests.</title>
        <authorList>
            <person name="Erdos Z."/>
            <person name="Studholme D.J."/>
            <person name="Raymond B."/>
            <person name="Sharma M."/>
        </authorList>
    </citation>
    <scope>NUCLEOTIDE SEQUENCE</scope>
    <source>
        <strain evidence="2">Ve6</strain>
    </source>
</reference>
<comment type="caution">
    <text evidence="2">The sequence shown here is derived from an EMBL/GenBank/DDBJ whole genome shotgun (WGS) entry which is preliminary data.</text>
</comment>
<organism evidence="2 3">
    <name type="scientific">Akanthomyces muscarius</name>
    <name type="common">Entomopathogenic fungus</name>
    <name type="synonym">Lecanicillium muscarium</name>
    <dbReference type="NCBI Taxonomy" id="2231603"/>
    <lineage>
        <taxon>Eukaryota</taxon>
        <taxon>Fungi</taxon>
        <taxon>Dikarya</taxon>
        <taxon>Ascomycota</taxon>
        <taxon>Pezizomycotina</taxon>
        <taxon>Sordariomycetes</taxon>
        <taxon>Hypocreomycetidae</taxon>
        <taxon>Hypocreales</taxon>
        <taxon>Cordycipitaceae</taxon>
        <taxon>Akanthomyces</taxon>
    </lineage>
</organism>
<evidence type="ECO:0000256" key="1">
    <source>
        <dbReference type="SAM" id="MobiDB-lite"/>
    </source>
</evidence>
<dbReference type="RefSeq" id="XP_056056265.1">
    <property type="nucleotide sequence ID" value="XM_056199416.1"/>
</dbReference>
<dbReference type="EMBL" id="JAJHUN010000007">
    <property type="protein sequence ID" value="KAJ4156141.1"/>
    <property type="molecule type" value="Genomic_DNA"/>
</dbReference>
<protein>
    <submittedName>
        <fullName evidence="2">Uncharacterized protein</fullName>
    </submittedName>
</protein>
<name>A0A9W8UPN7_AKAMU</name>